<dbReference type="InterPro" id="IPR003729">
    <property type="entry name" value="Bi_nuclease_dom"/>
</dbReference>
<evidence type="ECO:0000259" key="1">
    <source>
        <dbReference type="PROSITE" id="PS51658"/>
    </source>
</evidence>
<sequence>MIRMTVDGVMVEGNRPVVLLKEDSGDRVLPIVIGPAEAMAISMELRGEKPPRPLTHDLMCNILEMLGVTVKHIVVTELVQDTYHAQIVLSADHANGQREVDARPSDAIALALRTDSPIFATNELLDRVRQQRDTFIVDSPPTVH</sequence>
<name>A0A0S7XPB7_9BACT</name>
<dbReference type="GO" id="GO:0004518">
    <property type="term" value="F:nuclease activity"/>
    <property type="evidence" value="ECO:0007669"/>
    <property type="project" value="InterPro"/>
</dbReference>
<dbReference type="PANTHER" id="PTHR15160:SF1">
    <property type="entry name" value="VON HIPPEL-LINDAU DISEASE TUMOR SUPPRESSOR"/>
    <property type="match status" value="1"/>
</dbReference>
<evidence type="ECO:0000313" key="2">
    <source>
        <dbReference type="EMBL" id="KPJ64336.1"/>
    </source>
</evidence>
<dbReference type="AlphaFoldDB" id="A0A0S7XPB7"/>
<gene>
    <name evidence="2" type="ORF">AMK68_01870</name>
</gene>
<dbReference type="SUPFAM" id="SSF103256">
    <property type="entry name" value="Hypothetical protein TM0160"/>
    <property type="match status" value="1"/>
</dbReference>
<reference evidence="2 3" key="1">
    <citation type="journal article" date="2015" name="Microbiome">
        <title>Genomic resolution of linkages in carbon, nitrogen, and sulfur cycling among widespread estuary sediment bacteria.</title>
        <authorList>
            <person name="Baker B.J."/>
            <person name="Lazar C.S."/>
            <person name="Teske A.P."/>
            <person name="Dick G.J."/>
        </authorList>
    </citation>
    <scope>NUCLEOTIDE SEQUENCE [LARGE SCALE GENOMIC DNA]</scope>
    <source>
        <strain evidence="2">DG_56</strain>
    </source>
</reference>
<accession>A0A0S7XPB7</accession>
<comment type="caution">
    <text evidence="2">The sequence shown here is derived from an EMBL/GenBank/DDBJ whole genome shotgun (WGS) entry which is preliminary data.</text>
</comment>
<dbReference type="Pfam" id="PF02577">
    <property type="entry name" value="BFN_dom"/>
    <property type="match status" value="1"/>
</dbReference>
<dbReference type="InterPro" id="IPR036104">
    <property type="entry name" value="BFN_sf"/>
</dbReference>
<dbReference type="PATRIC" id="fig|1704032.3.peg.113"/>
<dbReference type="PANTHER" id="PTHR15160">
    <property type="entry name" value="VON HIPPEL-LINDAU PROTEIN"/>
    <property type="match status" value="1"/>
</dbReference>
<dbReference type="Gene3D" id="3.10.690.10">
    <property type="entry name" value="Bifunctional nuclease domain"/>
    <property type="match status" value="1"/>
</dbReference>
<organism evidence="2 3">
    <name type="scientific">candidate division KD3-62 bacterium DG_56</name>
    <dbReference type="NCBI Taxonomy" id="1704032"/>
    <lineage>
        <taxon>Bacteria</taxon>
        <taxon>candidate division KD3-62</taxon>
    </lineage>
</organism>
<evidence type="ECO:0000313" key="3">
    <source>
        <dbReference type="Proteomes" id="UP000052020"/>
    </source>
</evidence>
<protein>
    <recommendedName>
        <fullName evidence="1">BFN domain-containing protein</fullName>
    </recommendedName>
</protein>
<dbReference type="Proteomes" id="UP000052020">
    <property type="component" value="Unassembled WGS sequence"/>
</dbReference>
<dbReference type="EMBL" id="LIZY01000031">
    <property type="protein sequence ID" value="KPJ64336.1"/>
    <property type="molecule type" value="Genomic_DNA"/>
</dbReference>
<proteinExistence type="predicted"/>
<dbReference type="PROSITE" id="PS51658">
    <property type="entry name" value="BFN"/>
    <property type="match status" value="1"/>
</dbReference>
<feature type="domain" description="BFN" evidence="1">
    <location>
        <begin position="1"/>
        <end position="132"/>
    </location>
</feature>